<feature type="transmembrane region" description="Helical" evidence="9">
    <location>
        <begin position="302"/>
        <end position="322"/>
    </location>
</feature>
<name>A0A9P4YYI1_9HYPO</name>
<evidence type="ECO:0000256" key="6">
    <source>
        <dbReference type="ARBA" id="ARBA00023136"/>
    </source>
</evidence>
<sequence>MNASSTSFSRNPPPARGSSHLSSRLSYAVSQAEQGDVIDDDDDDENPRATAQIQEELAEIKRYETRRKARRRRAVGLYNRGSSGWRFRLWESYDAAQGWIVVTLVGIAIGFNAALLSIITEWLSDIKLGHCTTAWYLNEKFCCWGEDSGCTEWQHWTGFEPFNYAIYIASATFFAFVAATLVKTFAPYAAGSGISEIKCIVAGFVMKGFLSVQTLAIKSLCLPLAIGSGLSVGKEGPTVHYAVCTGSVISRLFNKYRRNASKTREILSASAAAGVAVAFGSPIGGVLFSLEEISNYFPLKTMWRSYFCALVATAVLAAMNPFRTGQLVMFQVSYDREWHFFEIVFYILLGVFGGLYGAFVIKWNLRVQEFRKKYLAKYAILEALLLAFFTAIVAYPNAFLRIEMTESMEILFLECEGTEDYDGLCQPDKRFENIVSLALATALRIFLVIISYGCKVPAGIFVPSMAVGASFGRAMGIVVQALHEASPDSAFFAACKPDETCITPGTYAFLGAAAALSGIMHITVTVVVIMFELTGALTYILPTMIVVGVTKTVSEQFGSGGIADRMIWFSGFPFLDNKHEHNFGVSVSRVMRTSVVTLPVDGMTFRELENLLSDDKYQGFPVIEGSADSSSKKILVGYIGSTELRYAIDRIRRERPLNPDARCLFAPPPPPNHATGAAAVPMTPTVTVNIDSMASTTLDFSRFVDATPVTAHPRLPLETVMEIFRKIGPRVILVEYQGQLTGLVTVKDCLKYQVKVEAAENPKDNHRIVEGEEQLWAIIRRASSWVSAKVFSLSGGRIRLDERHDLHHSDVSGRDESILDGTEDLLDEGVELETR</sequence>
<keyword evidence="14" id="KW-1185">Reference proteome</keyword>
<keyword evidence="6 9" id="KW-0472">Membrane</keyword>
<keyword evidence="4 9" id="KW-1133">Transmembrane helix</keyword>
<dbReference type="GO" id="GO:0005886">
    <property type="term" value="C:plasma membrane"/>
    <property type="evidence" value="ECO:0007669"/>
    <property type="project" value="TreeGrafter"/>
</dbReference>
<evidence type="ECO:0000256" key="1">
    <source>
        <dbReference type="ARBA" id="ARBA00004141"/>
    </source>
</evidence>
<dbReference type="EMBL" id="JAANYQ010000003">
    <property type="protein sequence ID" value="KAF4125235.1"/>
    <property type="molecule type" value="Genomic_DNA"/>
</dbReference>
<evidence type="ECO:0000256" key="7">
    <source>
        <dbReference type="ARBA" id="ARBA00023214"/>
    </source>
</evidence>
<keyword evidence="10" id="KW-0175">Coiled coil</keyword>
<dbReference type="GeneID" id="55970302"/>
<dbReference type="GO" id="GO:0005247">
    <property type="term" value="F:voltage-gated chloride channel activity"/>
    <property type="evidence" value="ECO:0007669"/>
    <property type="project" value="TreeGrafter"/>
</dbReference>
<dbReference type="GO" id="GO:0005794">
    <property type="term" value="C:Golgi apparatus"/>
    <property type="evidence" value="ECO:0007669"/>
    <property type="project" value="TreeGrafter"/>
</dbReference>
<feature type="compositionally biased region" description="Polar residues" evidence="11">
    <location>
        <begin position="1"/>
        <end position="10"/>
    </location>
</feature>
<feature type="transmembrane region" description="Helical" evidence="9">
    <location>
        <begin position="375"/>
        <end position="395"/>
    </location>
</feature>
<evidence type="ECO:0000256" key="9">
    <source>
        <dbReference type="RuleBase" id="RU361221"/>
    </source>
</evidence>
<feature type="transmembrane region" description="Helical" evidence="9">
    <location>
        <begin position="266"/>
        <end position="290"/>
    </location>
</feature>
<feature type="transmembrane region" description="Helical" evidence="9">
    <location>
        <begin position="507"/>
        <end position="531"/>
    </location>
</feature>
<dbReference type="PROSITE" id="PS51371">
    <property type="entry name" value="CBS"/>
    <property type="match status" value="2"/>
</dbReference>
<evidence type="ECO:0000256" key="5">
    <source>
        <dbReference type="ARBA" id="ARBA00023065"/>
    </source>
</evidence>
<dbReference type="CDD" id="cd04591">
    <property type="entry name" value="CBS_pair_voltage-gated_CLC_euk_bac"/>
    <property type="match status" value="1"/>
</dbReference>
<feature type="transmembrane region" description="Helical" evidence="9">
    <location>
        <begin position="238"/>
        <end position="254"/>
    </location>
</feature>
<comment type="similarity">
    <text evidence="9">Belongs to the chloride channel (TC 2.A.49) family.</text>
</comment>
<keyword evidence="7 9" id="KW-0868">Chloride</keyword>
<evidence type="ECO:0000256" key="2">
    <source>
        <dbReference type="ARBA" id="ARBA00022448"/>
    </source>
</evidence>
<dbReference type="Gene3D" id="3.90.1280.20">
    <property type="match status" value="1"/>
</dbReference>
<dbReference type="Pfam" id="PF00571">
    <property type="entry name" value="CBS"/>
    <property type="match status" value="1"/>
</dbReference>
<dbReference type="OrthoDB" id="44789at2759"/>
<dbReference type="PANTHER" id="PTHR45711:SF9">
    <property type="entry name" value="ANION_PROTON EXCHANGE TRANSPORTER GEF1"/>
    <property type="match status" value="1"/>
</dbReference>
<keyword evidence="3 9" id="KW-0812">Transmembrane</keyword>
<feature type="coiled-coil region" evidence="10">
    <location>
        <begin position="46"/>
        <end position="73"/>
    </location>
</feature>
<reference evidence="13" key="1">
    <citation type="submission" date="2020-03" db="EMBL/GenBank/DDBJ databases">
        <title>Site-based positive gene gene selection in Geosmithia morbida across the United States reveals a broad range of putative effectors and factors for local host and environmental adapation.</title>
        <authorList>
            <person name="Onufrak A."/>
            <person name="Murdoch R.W."/>
            <person name="Gazis R."/>
            <person name="Huff M."/>
            <person name="Staton M."/>
            <person name="Klingeman W."/>
            <person name="Hadziabdic D."/>
        </authorList>
    </citation>
    <scope>NUCLEOTIDE SEQUENCE</scope>
    <source>
        <strain evidence="13">1262</strain>
    </source>
</reference>
<evidence type="ECO:0000256" key="4">
    <source>
        <dbReference type="ARBA" id="ARBA00022989"/>
    </source>
</evidence>
<dbReference type="RefSeq" id="XP_035323887.1">
    <property type="nucleotide sequence ID" value="XM_035466050.1"/>
</dbReference>
<dbReference type="Pfam" id="PF00654">
    <property type="entry name" value="Voltage_CLC"/>
    <property type="match status" value="1"/>
</dbReference>
<dbReference type="Gene3D" id="1.10.3080.10">
    <property type="entry name" value="Clc chloride channel"/>
    <property type="match status" value="1"/>
</dbReference>
<evidence type="ECO:0000313" key="14">
    <source>
        <dbReference type="Proteomes" id="UP000749293"/>
    </source>
</evidence>
<dbReference type="SUPFAM" id="SSF54631">
    <property type="entry name" value="CBS-domain pair"/>
    <property type="match status" value="1"/>
</dbReference>
<proteinExistence type="inferred from homology"/>
<feature type="domain" description="CBS" evidence="12">
    <location>
        <begin position="591"/>
        <end position="657"/>
    </location>
</feature>
<protein>
    <recommendedName>
        <fullName evidence="9">Chloride channel protein</fullName>
    </recommendedName>
</protein>
<feature type="region of interest" description="Disordered" evidence="11">
    <location>
        <begin position="1"/>
        <end position="31"/>
    </location>
</feature>
<feature type="transmembrane region" description="Helical" evidence="9">
    <location>
        <begin position="200"/>
        <end position="226"/>
    </location>
</feature>
<dbReference type="GO" id="GO:0006878">
    <property type="term" value="P:intracellular copper ion homeostasis"/>
    <property type="evidence" value="ECO:0007669"/>
    <property type="project" value="TreeGrafter"/>
</dbReference>
<dbReference type="Gene3D" id="3.10.580.10">
    <property type="entry name" value="CBS-domain"/>
    <property type="match status" value="1"/>
</dbReference>
<dbReference type="InterPro" id="IPR001807">
    <property type="entry name" value="ClC"/>
</dbReference>
<keyword evidence="5 9" id="KW-0406">Ion transport</keyword>
<feature type="compositionally biased region" description="Polar residues" evidence="11">
    <location>
        <begin position="19"/>
        <end position="31"/>
    </location>
</feature>
<dbReference type="GO" id="GO:0000324">
    <property type="term" value="C:fungal-type vacuole"/>
    <property type="evidence" value="ECO:0007669"/>
    <property type="project" value="TreeGrafter"/>
</dbReference>
<evidence type="ECO:0000256" key="8">
    <source>
        <dbReference type="PROSITE-ProRule" id="PRU00703"/>
    </source>
</evidence>
<dbReference type="GO" id="GO:0005783">
    <property type="term" value="C:endoplasmic reticulum"/>
    <property type="evidence" value="ECO:0007669"/>
    <property type="project" value="TreeGrafter"/>
</dbReference>
<dbReference type="AlphaFoldDB" id="A0A9P4YYI1"/>
<evidence type="ECO:0000256" key="10">
    <source>
        <dbReference type="SAM" id="Coils"/>
    </source>
</evidence>
<keyword evidence="8" id="KW-0129">CBS domain</keyword>
<dbReference type="InterPro" id="IPR000644">
    <property type="entry name" value="CBS_dom"/>
</dbReference>
<evidence type="ECO:0000256" key="3">
    <source>
        <dbReference type="ARBA" id="ARBA00022692"/>
    </source>
</evidence>
<comment type="caution">
    <text evidence="9">Lacks conserved residue(s) required for the propagation of feature annotation.</text>
</comment>
<dbReference type="CDD" id="cd03684">
    <property type="entry name" value="ClC_3_like"/>
    <property type="match status" value="1"/>
</dbReference>
<organism evidence="13 14">
    <name type="scientific">Geosmithia morbida</name>
    <dbReference type="NCBI Taxonomy" id="1094350"/>
    <lineage>
        <taxon>Eukaryota</taxon>
        <taxon>Fungi</taxon>
        <taxon>Dikarya</taxon>
        <taxon>Ascomycota</taxon>
        <taxon>Pezizomycotina</taxon>
        <taxon>Sordariomycetes</taxon>
        <taxon>Hypocreomycetidae</taxon>
        <taxon>Hypocreales</taxon>
        <taxon>Bionectriaceae</taxon>
        <taxon>Geosmithia</taxon>
    </lineage>
</organism>
<dbReference type="FunFam" id="1.10.3080.10:FF:000011">
    <property type="entry name" value="Chloride channel protein"/>
    <property type="match status" value="1"/>
</dbReference>
<dbReference type="InterPro" id="IPR014743">
    <property type="entry name" value="Cl-channel_core"/>
</dbReference>
<dbReference type="InterPro" id="IPR046342">
    <property type="entry name" value="CBS_dom_sf"/>
</dbReference>
<dbReference type="SUPFAM" id="SSF81340">
    <property type="entry name" value="Clc chloride channel"/>
    <property type="match status" value="1"/>
</dbReference>
<feature type="transmembrane region" description="Helical" evidence="9">
    <location>
        <begin position="164"/>
        <end position="188"/>
    </location>
</feature>
<dbReference type="Proteomes" id="UP000749293">
    <property type="component" value="Unassembled WGS sequence"/>
</dbReference>
<dbReference type="GO" id="GO:0006879">
    <property type="term" value="P:intracellular iron ion homeostasis"/>
    <property type="evidence" value="ECO:0007669"/>
    <property type="project" value="TreeGrafter"/>
</dbReference>
<evidence type="ECO:0000313" key="13">
    <source>
        <dbReference type="EMBL" id="KAF4125235.1"/>
    </source>
</evidence>
<evidence type="ECO:0000259" key="12">
    <source>
        <dbReference type="PROSITE" id="PS51371"/>
    </source>
</evidence>
<dbReference type="PANTHER" id="PTHR45711">
    <property type="entry name" value="CHLORIDE CHANNEL PROTEIN"/>
    <property type="match status" value="1"/>
</dbReference>
<comment type="caution">
    <text evidence="13">The sequence shown here is derived from an EMBL/GenBank/DDBJ whole genome shotgun (WGS) entry which is preliminary data.</text>
</comment>
<dbReference type="PRINTS" id="PR00762">
    <property type="entry name" value="CLCHANNEL"/>
</dbReference>
<feature type="transmembrane region" description="Helical" evidence="9">
    <location>
        <begin position="98"/>
        <end position="119"/>
    </location>
</feature>
<dbReference type="GO" id="GO:0005769">
    <property type="term" value="C:early endosome"/>
    <property type="evidence" value="ECO:0007669"/>
    <property type="project" value="TreeGrafter"/>
</dbReference>
<keyword evidence="2 9" id="KW-0813">Transport</keyword>
<accession>A0A9P4YYI1</accession>
<feature type="transmembrane region" description="Helical" evidence="9">
    <location>
        <begin position="343"/>
        <end position="363"/>
    </location>
</feature>
<evidence type="ECO:0000256" key="11">
    <source>
        <dbReference type="SAM" id="MobiDB-lite"/>
    </source>
</evidence>
<comment type="subcellular location">
    <subcellularLocation>
        <location evidence="1 9">Membrane</location>
        <topology evidence="1 9">Multi-pass membrane protein</topology>
    </subcellularLocation>
</comment>
<feature type="domain" description="CBS" evidence="12">
    <location>
        <begin position="700"/>
        <end position="760"/>
    </location>
</feature>
<gene>
    <name evidence="13" type="ORF">GMORB2_4074</name>
</gene>